<dbReference type="Gene3D" id="1.25.10.10">
    <property type="entry name" value="Leucine-rich Repeat Variant"/>
    <property type="match status" value="2"/>
</dbReference>
<dbReference type="GO" id="GO:0006606">
    <property type="term" value="P:protein import into nucleus"/>
    <property type="evidence" value="ECO:0007669"/>
    <property type="project" value="InterPro"/>
</dbReference>
<dbReference type="FunCoup" id="A0A482XL14">
    <property type="interactions" value="1426"/>
</dbReference>
<dbReference type="Proteomes" id="UP000291343">
    <property type="component" value="Unassembled WGS sequence"/>
</dbReference>
<evidence type="ECO:0000313" key="8">
    <source>
        <dbReference type="Proteomes" id="UP000291343"/>
    </source>
</evidence>
<protein>
    <recommendedName>
        <fullName evidence="9">TOG domain-containing protein</fullName>
    </recommendedName>
</protein>
<dbReference type="InterPro" id="IPR016024">
    <property type="entry name" value="ARM-type_fold"/>
</dbReference>
<dbReference type="OrthoDB" id="7862313at2759"/>
<evidence type="ECO:0000256" key="6">
    <source>
        <dbReference type="SAM" id="MobiDB-lite"/>
    </source>
</evidence>
<keyword evidence="8" id="KW-1185">Reference proteome</keyword>
<evidence type="ECO:0000256" key="4">
    <source>
        <dbReference type="ARBA" id="ARBA00022737"/>
    </source>
</evidence>
<dbReference type="InParanoid" id="A0A482XL14"/>
<dbReference type="InterPro" id="IPR040122">
    <property type="entry name" value="Importin_beta"/>
</dbReference>
<evidence type="ECO:0000256" key="5">
    <source>
        <dbReference type="ARBA" id="ARBA00022927"/>
    </source>
</evidence>
<feature type="compositionally biased region" description="Acidic residues" evidence="6">
    <location>
        <begin position="108"/>
        <end position="129"/>
    </location>
</feature>
<organism evidence="7 8">
    <name type="scientific">Laodelphax striatellus</name>
    <name type="common">Small brown planthopper</name>
    <name type="synonym">Delphax striatella</name>
    <dbReference type="NCBI Taxonomy" id="195883"/>
    <lineage>
        <taxon>Eukaryota</taxon>
        <taxon>Metazoa</taxon>
        <taxon>Ecdysozoa</taxon>
        <taxon>Arthropoda</taxon>
        <taxon>Hexapoda</taxon>
        <taxon>Insecta</taxon>
        <taxon>Pterygota</taxon>
        <taxon>Neoptera</taxon>
        <taxon>Paraneoptera</taxon>
        <taxon>Hemiptera</taxon>
        <taxon>Auchenorrhyncha</taxon>
        <taxon>Fulgoroidea</taxon>
        <taxon>Delphacidae</taxon>
        <taxon>Criomorphinae</taxon>
        <taxon>Laodelphax</taxon>
    </lineage>
</organism>
<comment type="caution">
    <text evidence="7">The sequence shown here is derived from an EMBL/GenBank/DDBJ whole genome shotgun (WGS) entry which is preliminary data.</text>
</comment>
<evidence type="ECO:0008006" key="9">
    <source>
        <dbReference type="Google" id="ProtNLM"/>
    </source>
</evidence>
<dbReference type="PANTHER" id="PTHR10527">
    <property type="entry name" value="IMPORTIN BETA"/>
    <property type="match status" value="1"/>
</dbReference>
<evidence type="ECO:0000313" key="7">
    <source>
        <dbReference type="EMBL" id="RZF46139.1"/>
    </source>
</evidence>
<name>A0A482XL14_LAOST</name>
<accession>A0A482XL14</accession>
<evidence type="ECO:0000256" key="2">
    <source>
        <dbReference type="ARBA" id="ARBA00022448"/>
    </source>
</evidence>
<dbReference type="GO" id="GO:0005737">
    <property type="term" value="C:cytoplasm"/>
    <property type="evidence" value="ECO:0007669"/>
    <property type="project" value="UniProtKB-SubCell"/>
</dbReference>
<dbReference type="SUPFAM" id="SSF48371">
    <property type="entry name" value="ARM repeat"/>
    <property type="match status" value="2"/>
</dbReference>
<dbReference type="SMR" id="A0A482XL14"/>
<dbReference type="AlphaFoldDB" id="A0A482XL14"/>
<keyword evidence="4" id="KW-0677">Repeat</keyword>
<reference evidence="7 8" key="1">
    <citation type="journal article" date="2017" name="Gigascience">
        <title>Genome sequence of the small brown planthopper, Laodelphax striatellus.</title>
        <authorList>
            <person name="Zhu J."/>
            <person name="Jiang F."/>
            <person name="Wang X."/>
            <person name="Yang P."/>
            <person name="Bao Y."/>
            <person name="Zhao W."/>
            <person name="Wang W."/>
            <person name="Lu H."/>
            <person name="Wang Q."/>
            <person name="Cui N."/>
            <person name="Li J."/>
            <person name="Chen X."/>
            <person name="Luo L."/>
            <person name="Yu J."/>
            <person name="Kang L."/>
            <person name="Cui F."/>
        </authorList>
    </citation>
    <scope>NUCLEOTIDE SEQUENCE [LARGE SCALE GENOMIC DNA]</scope>
    <source>
        <strain evidence="7">Lst14</strain>
    </source>
</reference>
<dbReference type="InterPro" id="IPR011989">
    <property type="entry name" value="ARM-like"/>
</dbReference>
<evidence type="ECO:0000256" key="1">
    <source>
        <dbReference type="ARBA" id="ARBA00004496"/>
    </source>
</evidence>
<gene>
    <name evidence="7" type="ORF">LSTR_LSTR013097</name>
</gene>
<feature type="region of interest" description="Disordered" evidence="6">
    <location>
        <begin position="105"/>
        <end position="129"/>
    </location>
</feature>
<keyword evidence="3" id="KW-0963">Cytoplasm</keyword>
<sequence>MFCLVVDRMFYALEMFCENLDDALLPYLQSLMEHLLPLVVPPHSVHVRELAISAIGASANAAKTNMLPYFETVMKHLQQYLTEEQTEETLCLQIQAPHYDDDTNAFPDYDDLSDSNTAEDDVEDIDKESDVSSDDVTAYTVVNAFVEEKEEACLALKEIAHNSQLAFLPFLHASFEETIKLLRFPHDYVKKAALEAVTQMVVNFCDPRAQQAQEVKREALTFLIPKLSEMVRTEEEMEVVMVALNSFSELLKEVGAEAIQGQGHAEAVLECVKDVMLHKTECQNDMDEGDEEEEQQAEQDEMLVESAGEIVPHLGKALGPEAFSYHYSHLLPLFQALTKKKCSDAQRSFGVGVIAECMAPLGERSAVFKDTLLPLLVALSGGGDERRCDDVRNNAIFALGELALHGGAALHADYPRLLHALSSAVAGTTHAATLDNIVAALARLIVCNVEAIPLDQVLPVYIQYLPLREDFEENKWIFKSFEVLYQKGADSLRSLLVPVIRISTSVLYKEQIEPENKDLVVNLLRQCHLDFPNDCVTAAAQMTQDEAEILRTICTS</sequence>
<proteinExistence type="predicted"/>
<dbReference type="EMBL" id="QKKF02007140">
    <property type="protein sequence ID" value="RZF46139.1"/>
    <property type="molecule type" value="Genomic_DNA"/>
</dbReference>
<dbReference type="STRING" id="195883.A0A482XL14"/>
<keyword evidence="5" id="KW-0653">Protein transport</keyword>
<evidence type="ECO:0000256" key="3">
    <source>
        <dbReference type="ARBA" id="ARBA00022490"/>
    </source>
</evidence>
<comment type="subcellular location">
    <subcellularLocation>
        <location evidence="1">Cytoplasm</location>
    </subcellularLocation>
</comment>
<keyword evidence="2" id="KW-0813">Transport</keyword>